<dbReference type="RefSeq" id="WP_146452742.1">
    <property type="nucleotide sequence ID" value="NZ_SJPS01000009.1"/>
</dbReference>
<dbReference type="AlphaFoldDB" id="A0A5C6CE64"/>
<dbReference type="InterPro" id="IPR013424">
    <property type="entry name" value="Ice-binding_C"/>
</dbReference>
<organism evidence="2 3">
    <name type="scientific">Bythopirellula polymerisocia</name>
    <dbReference type="NCBI Taxonomy" id="2528003"/>
    <lineage>
        <taxon>Bacteria</taxon>
        <taxon>Pseudomonadati</taxon>
        <taxon>Planctomycetota</taxon>
        <taxon>Planctomycetia</taxon>
        <taxon>Pirellulales</taxon>
        <taxon>Lacipirellulaceae</taxon>
        <taxon>Bythopirellula</taxon>
    </lineage>
</organism>
<dbReference type="NCBIfam" id="TIGR02595">
    <property type="entry name" value="PEP_CTERM"/>
    <property type="match status" value="1"/>
</dbReference>
<accession>A0A5C6CE64</accession>
<keyword evidence="1" id="KW-1133">Transmembrane helix</keyword>
<evidence type="ECO:0000313" key="2">
    <source>
        <dbReference type="EMBL" id="TWU21794.1"/>
    </source>
</evidence>
<keyword evidence="3" id="KW-1185">Reference proteome</keyword>
<sequence length="361" mass="37789">MLRMQQHFIDTPVLSTLLTNDQRASSPAFGFCAIGYFLVLLTFLGSGLTTQADAGQIAVDHFLTGNPANTANGEYSVTQLRRSEVNGAGQDPTIPGFTDPWTGNVTSGSLAVAQWTAESAPTGSTVGYQQGGRARFGGSSAVNALQRRVQRELSSYAPSNTYYMSLITQIATGDLAGADGFVGAGFTNSDPSVTQQDANIVGGSALRGVLIGAASSDGSVTDFVVRHVGSTGFVQNDVLESNIDNIIPTLTILKLEFNDDPGNPNGNSKLTVWQNPTDFSSESAASASVTPVVLRTFALGTNADMTHLTLTGLNYSKAASFDEPTLGTSWASVIPEPGTAVLIASVLLFSGMTRKRRMTIG</sequence>
<feature type="transmembrane region" description="Helical" evidence="1">
    <location>
        <begin position="28"/>
        <end position="48"/>
    </location>
</feature>
<gene>
    <name evidence="2" type="ORF">Pla144_44900</name>
</gene>
<keyword evidence="1" id="KW-0812">Transmembrane</keyword>
<evidence type="ECO:0000313" key="3">
    <source>
        <dbReference type="Proteomes" id="UP000318437"/>
    </source>
</evidence>
<feature type="transmembrane region" description="Helical" evidence="1">
    <location>
        <begin position="330"/>
        <end position="349"/>
    </location>
</feature>
<proteinExistence type="predicted"/>
<keyword evidence="1" id="KW-0472">Membrane</keyword>
<name>A0A5C6CE64_9BACT</name>
<evidence type="ECO:0008006" key="4">
    <source>
        <dbReference type="Google" id="ProtNLM"/>
    </source>
</evidence>
<comment type="caution">
    <text evidence="2">The sequence shown here is derived from an EMBL/GenBank/DDBJ whole genome shotgun (WGS) entry which is preliminary data.</text>
</comment>
<dbReference type="Proteomes" id="UP000318437">
    <property type="component" value="Unassembled WGS sequence"/>
</dbReference>
<evidence type="ECO:0000256" key="1">
    <source>
        <dbReference type="SAM" id="Phobius"/>
    </source>
</evidence>
<protein>
    <recommendedName>
        <fullName evidence="4">PEP-CTERM protein-sorting domain-containing protein</fullName>
    </recommendedName>
</protein>
<reference evidence="2 3" key="1">
    <citation type="submission" date="2019-02" db="EMBL/GenBank/DDBJ databases">
        <title>Deep-cultivation of Planctomycetes and their phenomic and genomic characterization uncovers novel biology.</title>
        <authorList>
            <person name="Wiegand S."/>
            <person name="Jogler M."/>
            <person name="Boedeker C."/>
            <person name="Pinto D."/>
            <person name="Vollmers J."/>
            <person name="Rivas-Marin E."/>
            <person name="Kohn T."/>
            <person name="Peeters S.H."/>
            <person name="Heuer A."/>
            <person name="Rast P."/>
            <person name="Oberbeckmann S."/>
            <person name="Bunk B."/>
            <person name="Jeske O."/>
            <person name="Meyerdierks A."/>
            <person name="Storesund J.E."/>
            <person name="Kallscheuer N."/>
            <person name="Luecker S."/>
            <person name="Lage O.M."/>
            <person name="Pohl T."/>
            <person name="Merkel B.J."/>
            <person name="Hornburger P."/>
            <person name="Mueller R.-W."/>
            <person name="Bruemmer F."/>
            <person name="Labrenz M."/>
            <person name="Spormann A.M."/>
            <person name="Op Den Camp H."/>
            <person name="Overmann J."/>
            <person name="Amann R."/>
            <person name="Jetten M.S.M."/>
            <person name="Mascher T."/>
            <person name="Medema M.H."/>
            <person name="Devos D.P."/>
            <person name="Kaster A.-K."/>
            <person name="Ovreas L."/>
            <person name="Rohde M."/>
            <person name="Galperin M.Y."/>
            <person name="Jogler C."/>
        </authorList>
    </citation>
    <scope>NUCLEOTIDE SEQUENCE [LARGE SCALE GENOMIC DNA]</scope>
    <source>
        <strain evidence="2 3">Pla144</strain>
    </source>
</reference>
<dbReference type="OrthoDB" id="261116at2"/>
<dbReference type="EMBL" id="SJPS01000009">
    <property type="protein sequence ID" value="TWU21794.1"/>
    <property type="molecule type" value="Genomic_DNA"/>
</dbReference>